<dbReference type="PANTHER" id="PTHR30231:SF37">
    <property type="entry name" value="EXODEOXYRIBONUCLEASE 10"/>
    <property type="match status" value="1"/>
</dbReference>
<dbReference type="GO" id="GO:0003677">
    <property type="term" value="F:DNA binding"/>
    <property type="evidence" value="ECO:0007669"/>
    <property type="project" value="InterPro"/>
</dbReference>
<comment type="catalytic activity">
    <reaction evidence="6">
        <text>DNA(n) + a 2'-deoxyribonucleoside 5'-triphosphate = DNA(n+1) + diphosphate</text>
        <dbReference type="Rhea" id="RHEA:22508"/>
        <dbReference type="Rhea" id="RHEA-COMP:17339"/>
        <dbReference type="Rhea" id="RHEA-COMP:17340"/>
        <dbReference type="ChEBI" id="CHEBI:33019"/>
        <dbReference type="ChEBI" id="CHEBI:61560"/>
        <dbReference type="ChEBI" id="CHEBI:173112"/>
        <dbReference type="EC" id="2.7.7.7"/>
    </reaction>
</comment>
<organism evidence="8 9">
    <name type="scientific">Aliivibrio wodanis</name>
    <dbReference type="NCBI Taxonomy" id="80852"/>
    <lineage>
        <taxon>Bacteria</taxon>
        <taxon>Pseudomonadati</taxon>
        <taxon>Pseudomonadota</taxon>
        <taxon>Gammaproteobacteria</taxon>
        <taxon>Vibrionales</taxon>
        <taxon>Vibrionaceae</taxon>
        <taxon>Aliivibrio</taxon>
    </lineage>
</organism>
<dbReference type="SMART" id="SM00479">
    <property type="entry name" value="EXOIII"/>
    <property type="match status" value="1"/>
</dbReference>
<dbReference type="HOGENOM" id="CLU_047806_7_1_6"/>
<feature type="domain" description="Exonuclease" evidence="7">
    <location>
        <begin position="34"/>
        <end position="201"/>
    </location>
</feature>
<evidence type="ECO:0000313" key="8">
    <source>
        <dbReference type="EMBL" id="CED56684.1"/>
    </source>
</evidence>
<keyword evidence="2" id="KW-0540">Nuclease</keyword>
<comment type="function">
    <text evidence="4">DNA polymerase III is a complex, multichain enzyme responsible for most of the replicative synthesis in bacteria. The epsilon subunit contain the editing function and is a proofreading 3'-5' exonuclease.</text>
</comment>
<dbReference type="FunFam" id="3.30.420.10:FF:000045">
    <property type="entry name" value="3'-5' exonuclease DinG"/>
    <property type="match status" value="1"/>
</dbReference>
<dbReference type="GO" id="GO:0045004">
    <property type="term" value="P:DNA replication proofreading"/>
    <property type="evidence" value="ECO:0007669"/>
    <property type="project" value="TreeGrafter"/>
</dbReference>
<reference evidence="9" key="1">
    <citation type="submission" date="2014-09" db="EMBL/GenBank/DDBJ databases">
        <authorList>
            <person name="Hjerde E."/>
        </authorList>
    </citation>
    <scope>NUCLEOTIDE SEQUENCE [LARGE SCALE GENOMIC DNA]</scope>
    <source>
        <strain evidence="9">06/09/139</strain>
    </source>
</reference>
<evidence type="ECO:0000256" key="1">
    <source>
        <dbReference type="ARBA" id="ARBA00012417"/>
    </source>
</evidence>
<comment type="subunit">
    <text evidence="5">DNA polymerase III contains a core (composed of alpha, epsilon and theta chains) that associates with a tau subunit. This core dimerizes to form the POLIII' complex. PolIII' associates with the gamma complex (composed of gamma, delta, delta', psi and chi chains) and with the beta chain to form the complete DNA polymerase III complex.</text>
</comment>
<dbReference type="Proteomes" id="UP000032427">
    <property type="component" value="Chromosome 2"/>
</dbReference>
<evidence type="ECO:0000256" key="2">
    <source>
        <dbReference type="ARBA" id="ARBA00022722"/>
    </source>
</evidence>
<dbReference type="InterPro" id="IPR006054">
    <property type="entry name" value="DnaQ"/>
</dbReference>
<protein>
    <recommendedName>
        <fullName evidence="1">DNA-directed DNA polymerase</fullName>
        <ecNumber evidence="1">2.7.7.7</ecNumber>
    </recommendedName>
</protein>
<evidence type="ECO:0000313" key="9">
    <source>
        <dbReference type="Proteomes" id="UP000032427"/>
    </source>
</evidence>
<evidence type="ECO:0000256" key="5">
    <source>
        <dbReference type="ARBA" id="ARBA00026073"/>
    </source>
</evidence>
<dbReference type="PANTHER" id="PTHR30231">
    <property type="entry name" value="DNA POLYMERASE III SUBUNIT EPSILON"/>
    <property type="match status" value="1"/>
</dbReference>
<dbReference type="GO" id="GO:0003887">
    <property type="term" value="F:DNA-directed DNA polymerase activity"/>
    <property type="evidence" value="ECO:0007669"/>
    <property type="project" value="UniProtKB-EC"/>
</dbReference>
<dbReference type="SUPFAM" id="SSF53098">
    <property type="entry name" value="Ribonuclease H-like"/>
    <property type="match status" value="1"/>
</dbReference>
<sequence>MLCSITINLSHFLFIIWKSFVSVISAKKTAPANTVVVLDFETTGLSPNQGDRAIEIGAVKLDNGVIVDRFQKLMNPSFRVSSFIANYTGITNEMLVSADDCATVMHEFADFIQGCNLVAHNASFDQRFLDAELDAIQRDYDGTFSCSLLVSRRLTQDAPSHKLGELVAYHQIDNDGVFHRALADAEVTASLWQVLLDTLQNDYKITNPDFSLMQKIAKTPKASVDQFLTKYR</sequence>
<keyword evidence="9" id="KW-1185">Reference proteome</keyword>
<evidence type="ECO:0000256" key="4">
    <source>
        <dbReference type="ARBA" id="ARBA00025483"/>
    </source>
</evidence>
<dbReference type="NCBIfam" id="TIGR00573">
    <property type="entry name" value="dnaq"/>
    <property type="match status" value="1"/>
</dbReference>
<dbReference type="EMBL" id="LN554847">
    <property type="protein sequence ID" value="CED56684.1"/>
    <property type="molecule type" value="Genomic_DNA"/>
</dbReference>
<evidence type="ECO:0000256" key="3">
    <source>
        <dbReference type="ARBA" id="ARBA00022839"/>
    </source>
</evidence>
<dbReference type="InterPro" id="IPR012337">
    <property type="entry name" value="RNaseH-like_sf"/>
</dbReference>
<dbReference type="Pfam" id="PF00929">
    <property type="entry name" value="RNase_T"/>
    <property type="match status" value="1"/>
</dbReference>
<dbReference type="EC" id="2.7.7.7" evidence="1"/>
<proteinExistence type="predicted"/>
<name>A0A090IBA1_9GAMM</name>
<dbReference type="Gene3D" id="3.30.420.10">
    <property type="entry name" value="Ribonuclease H-like superfamily/Ribonuclease H"/>
    <property type="match status" value="1"/>
</dbReference>
<dbReference type="CDD" id="cd06127">
    <property type="entry name" value="DEDDh"/>
    <property type="match status" value="1"/>
</dbReference>
<evidence type="ECO:0000256" key="6">
    <source>
        <dbReference type="ARBA" id="ARBA00049244"/>
    </source>
</evidence>
<dbReference type="KEGG" id="awd:AWOD_II_0025"/>
<dbReference type="STRING" id="80852.AWOD_II_0025"/>
<accession>A0A090IBA1</accession>
<keyword evidence="3 8" id="KW-0269">Exonuclease</keyword>
<dbReference type="InterPro" id="IPR036397">
    <property type="entry name" value="RNaseH_sf"/>
</dbReference>
<gene>
    <name evidence="8" type="ORF">AWOD_II_0025</name>
</gene>
<dbReference type="GO" id="GO:0005829">
    <property type="term" value="C:cytosol"/>
    <property type="evidence" value="ECO:0007669"/>
    <property type="project" value="TreeGrafter"/>
</dbReference>
<dbReference type="PATRIC" id="fig|80852.17.peg.2759"/>
<evidence type="ECO:0000259" key="7">
    <source>
        <dbReference type="SMART" id="SM00479"/>
    </source>
</evidence>
<dbReference type="GO" id="GO:0008408">
    <property type="term" value="F:3'-5' exonuclease activity"/>
    <property type="evidence" value="ECO:0007669"/>
    <property type="project" value="TreeGrafter"/>
</dbReference>
<dbReference type="InterPro" id="IPR013520">
    <property type="entry name" value="Ribonucl_H"/>
</dbReference>
<dbReference type="AlphaFoldDB" id="A0A090IBA1"/>
<keyword evidence="3 8" id="KW-0378">Hydrolase</keyword>